<dbReference type="PANTHER" id="PTHR36842:SF1">
    <property type="entry name" value="PROTEIN TOLB"/>
    <property type="match status" value="1"/>
</dbReference>
<name>A0A0N8KQW5_9EURY</name>
<dbReference type="AlphaFoldDB" id="A0A0N8KQW5"/>
<dbReference type="Gene3D" id="2.120.10.30">
    <property type="entry name" value="TolB, C-terminal domain"/>
    <property type="match status" value="2"/>
</dbReference>
<evidence type="ECO:0000313" key="2">
    <source>
        <dbReference type="EMBL" id="KPQ43274.1"/>
    </source>
</evidence>
<accession>A0A0N8KQW5</accession>
<dbReference type="InterPro" id="IPR011042">
    <property type="entry name" value="6-blade_b-propeller_TolB-like"/>
</dbReference>
<dbReference type="SUPFAM" id="SSF82171">
    <property type="entry name" value="DPP6 N-terminal domain-like"/>
    <property type="match status" value="1"/>
</dbReference>
<reference evidence="2 3" key="1">
    <citation type="submission" date="2015-09" db="EMBL/GenBank/DDBJ databases">
        <title>A metagenomics-based metabolic model of nitrate-dependent anaerobic oxidation of methane by Methanoperedens-like archaea.</title>
        <authorList>
            <person name="Arshad A."/>
            <person name="Speth D.R."/>
            <person name="De Graaf R.M."/>
            <person name="Op Den Camp H.J."/>
            <person name="Jetten M.S."/>
            <person name="Welte C.U."/>
        </authorList>
    </citation>
    <scope>NUCLEOTIDE SEQUENCE [LARGE SCALE GENOMIC DNA]</scope>
</reference>
<comment type="caution">
    <text evidence="2">The sequence shown here is derived from an EMBL/GenBank/DDBJ whole genome shotgun (WGS) entry which is preliminary data.</text>
</comment>
<comment type="similarity">
    <text evidence="1">Belongs to the TolB family.</text>
</comment>
<dbReference type="EMBL" id="LKCM01000166">
    <property type="protein sequence ID" value="KPQ43274.1"/>
    <property type="molecule type" value="Genomic_DNA"/>
</dbReference>
<evidence type="ECO:0000313" key="3">
    <source>
        <dbReference type="Proteomes" id="UP000050360"/>
    </source>
</evidence>
<gene>
    <name evidence="2" type="ORF">MPEBLZ_02178</name>
</gene>
<dbReference type="PANTHER" id="PTHR36842">
    <property type="entry name" value="PROTEIN TOLB HOMOLOG"/>
    <property type="match status" value="1"/>
</dbReference>
<dbReference type="InterPro" id="IPR011659">
    <property type="entry name" value="WD40"/>
</dbReference>
<protein>
    <submittedName>
        <fullName evidence="2">TolB protein</fullName>
    </submittedName>
</protein>
<sequence length="598" mass="68029">MIEVSFSNKDASGNVYRREEERVITKSRNTIVTTVLIFLLLSVLPGGCLNSETSIKAIAKTSMDEHSPLWSQDGKFVFYIRENEKQDSQKEIWKADAESNSATFLTGVCCDVVFSSDRMDIFYIETNNSLEKEDRFVAYTMGVDGKNKNKIAQLTLEKKYVSDGSTRGLMYDMHSWNPDRTKLFFTKMEETGYTWVWNEKDGKWIRYKAGTKASIPVVQEDTWNGQKLIAKEHERTAWVWDLKDNELRFVGHLSYGIVQYSAHGAVVWSPDGKYVALPSVELSEAGAAQQIFVINTENGESRRLTSFVGADAWPKWSDDSKNIMYLRMQPEYWWSPYLADNQKGFDIWMVDLDGSNEKQLTNLSNNSEEGWLSPDGSKVVYSSWKKAFLDADETQEIEIWIMNEDGNDRKLLTKVNTGGIDQMEWNPDGSKVAFVTWELGKDGLDRNIYVVDVSNEKWHEISSQPDSTAPDISKIKINPVEYDKTKLLDYYLNYTTLEEKDICGRPGDPARAGDAGIVIRGTLKNEYDKDYYIFLSAEAYDSKGNLLGRSLDSGPICGMVAPYVISNKSEKFELHLKYYDTISKINLFSGGVSEIPPP</sequence>
<evidence type="ECO:0000256" key="1">
    <source>
        <dbReference type="ARBA" id="ARBA00009820"/>
    </source>
</evidence>
<dbReference type="Pfam" id="PF07676">
    <property type="entry name" value="PD40"/>
    <property type="match status" value="3"/>
</dbReference>
<dbReference type="Proteomes" id="UP000050360">
    <property type="component" value="Unassembled WGS sequence"/>
</dbReference>
<organism evidence="2 3">
    <name type="scientific">Candidatus Methanoperedens nitratireducens</name>
    <dbReference type="NCBI Taxonomy" id="1392998"/>
    <lineage>
        <taxon>Archaea</taxon>
        <taxon>Methanobacteriati</taxon>
        <taxon>Methanobacteriota</taxon>
        <taxon>Stenosarchaea group</taxon>
        <taxon>Methanomicrobia</taxon>
        <taxon>Methanosarcinales</taxon>
        <taxon>ANME-2 cluster</taxon>
        <taxon>Candidatus Methanoperedentaceae</taxon>
        <taxon>Candidatus Methanoperedens</taxon>
    </lineage>
</organism>
<proteinExistence type="inferred from homology"/>